<dbReference type="SUPFAM" id="SSF51126">
    <property type="entry name" value="Pectin lyase-like"/>
    <property type="match status" value="1"/>
</dbReference>
<dbReference type="Proteomes" id="UP000282423">
    <property type="component" value="Unassembled WGS sequence"/>
</dbReference>
<dbReference type="Gene3D" id="2.160.20.10">
    <property type="entry name" value="Single-stranded right-handed beta-helix, Pectin lyase-like"/>
    <property type="match status" value="1"/>
</dbReference>
<organism evidence="2 3">
    <name type="scientific">Sphingobacterium puteale</name>
    <dbReference type="NCBI Taxonomy" id="2420510"/>
    <lineage>
        <taxon>Bacteria</taxon>
        <taxon>Pseudomonadati</taxon>
        <taxon>Bacteroidota</taxon>
        <taxon>Sphingobacteriia</taxon>
        <taxon>Sphingobacteriales</taxon>
        <taxon>Sphingobacteriaceae</taxon>
        <taxon>Sphingobacterium</taxon>
    </lineage>
</organism>
<protein>
    <recommendedName>
        <fullName evidence="1">Right handed beta helix domain-containing protein</fullName>
    </recommendedName>
</protein>
<accession>A0A420VSA4</accession>
<dbReference type="AlphaFoldDB" id="A0A420VSA4"/>
<dbReference type="EMBL" id="RBWS01000022">
    <property type="protein sequence ID" value="RKO69231.1"/>
    <property type="molecule type" value="Genomic_DNA"/>
</dbReference>
<dbReference type="InterPro" id="IPR039448">
    <property type="entry name" value="Beta_helix"/>
</dbReference>
<keyword evidence="3" id="KW-1185">Reference proteome</keyword>
<dbReference type="Pfam" id="PF13229">
    <property type="entry name" value="Beta_helix"/>
    <property type="match status" value="1"/>
</dbReference>
<dbReference type="SMART" id="SM00710">
    <property type="entry name" value="PbH1"/>
    <property type="match status" value="6"/>
</dbReference>
<evidence type="ECO:0000313" key="2">
    <source>
        <dbReference type="EMBL" id="RKO69231.1"/>
    </source>
</evidence>
<dbReference type="OrthoDB" id="253409at2"/>
<reference evidence="2 3" key="1">
    <citation type="submission" date="2018-10" db="EMBL/GenBank/DDBJ databases">
        <title>Sphingobacterium sp. M05W1-28.</title>
        <authorList>
            <person name="Cai H."/>
        </authorList>
    </citation>
    <scope>NUCLEOTIDE SEQUENCE [LARGE SCALE GENOMIC DNA]</scope>
    <source>
        <strain evidence="2 3">M05W1-28</strain>
    </source>
</reference>
<dbReference type="InterPro" id="IPR006626">
    <property type="entry name" value="PbH1"/>
</dbReference>
<evidence type="ECO:0000259" key="1">
    <source>
        <dbReference type="Pfam" id="PF13229"/>
    </source>
</evidence>
<sequence>MANQFLIKETMAAMRDLSAVEITALQNGTYEGVQLLGYYQKGDTPAPINYYLAPTTPDPGSDNGGSLIEVSGIKLMHNFVGSVDIRYFGAAPQNLDNTLFIQKCIDTVQIKCISIDNNTYKVLGSINLKSALKIQGDGSLITKTGNQAIALFVGIAVDDVVVDNIRLHGGFDPAKPNNNEYAGLWFSESSHLVITNVSVEKFSVGIRPYYCDDVEIDGNTIVDNHTAGISGFSNNMKLKNSFIQRNGNVNPMTSQQTRDVYLINSSNLEIFNNTIGNSTDPLTRALTVRYGVDELRTGFDKVENISILHNRFQNNGVGIAGDPGVVATQRVTPVNVILESNDFTGTTDLWIDDVFNARTQNNKGIVNYNVRIGTSKPFSLYSFNDETQQVNQNSLSGNQLVARDAIIFDSTNFTSSTGFAFNTVAGYGGLPACTIKSPKSKVPLFDASFSSRFVAGYVLVEDSFRSNLSNRNYFDYEIVNSSSFTPNNISNERNPFFIRVDTVGVLNITAPTNCKNGAELEMILLNFKPTGQMNVTFSAEYDLSENTKRALASLPYTKLIFVKFRYLRGVWREDVNNYFFNKSSAVANVSNANLSNTTATDVAGLVSWINSDLIPLVNANKTQLNAKLESDRASGQQSS</sequence>
<feature type="domain" description="Right handed beta helix" evidence="1">
    <location>
        <begin position="183"/>
        <end position="346"/>
    </location>
</feature>
<proteinExistence type="predicted"/>
<comment type="caution">
    <text evidence="2">The sequence shown here is derived from an EMBL/GenBank/DDBJ whole genome shotgun (WGS) entry which is preliminary data.</text>
</comment>
<gene>
    <name evidence="2" type="ORF">D7322_23660</name>
</gene>
<dbReference type="InterPro" id="IPR012334">
    <property type="entry name" value="Pectin_lyas_fold"/>
</dbReference>
<dbReference type="RefSeq" id="WP_121126665.1">
    <property type="nucleotide sequence ID" value="NZ_RBWS01000022.1"/>
</dbReference>
<dbReference type="InterPro" id="IPR011050">
    <property type="entry name" value="Pectin_lyase_fold/virulence"/>
</dbReference>
<name>A0A420VSA4_9SPHI</name>
<evidence type="ECO:0000313" key="3">
    <source>
        <dbReference type="Proteomes" id="UP000282423"/>
    </source>
</evidence>